<dbReference type="PANTHER" id="PTHR11662">
    <property type="entry name" value="SOLUTE CARRIER FAMILY 17"/>
    <property type="match status" value="1"/>
</dbReference>
<dbReference type="Pfam" id="PF07690">
    <property type="entry name" value="MFS_1"/>
    <property type="match status" value="1"/>
</dbReference>
<dbReference type="AlphaFoldDB" id="A0AAV6UMJ4"/>
<keyword evidence="6 7" id="KW-0472">Membrane</keyword>
<evidence type="ECO:0000313" key="10">
    <source>
        <dbReference type="Proteomes" id="UP000827092"/>
    </source>
</evidence>
<feature type="transmembrane region" description="Helical" evidence="7">
    <location>
        <begin position="398"/>
        <end position="420"/>
    </location>
</feature>
<feature type="transmembrane region" description="Helical" evidence="7">
    <location>
        <begin position="292"/>
        <end position="311"/>
    </location>
</feature>
<dbReference type="EMBL" id="JAFNEN010000335">
    <property type="protein sequence ID" value="KAG8185457.1"/>
    <property type="molecule type" value="Genomic_DNA"/>
</dbReference>
<organism evidence="9 10">
    <name type="scientific">Oedothorax gibbosus</name>
    <dbReference type="NCBI Taxonomy" id="931172"/>
    <lineage>
        <taxon>Eukaryota</taxon>
        <taxon>Metazoa</taxon>
        <taxon>Ecdysozoa</taxon>
        <taxon>Arthropoda</taxon>
        <taxon>Chelicerata</taxon>
        <taxon>Arachnida</taxon>
        <taxon>Araneae</taxon>
        <taxon>Araneomorphae</taxon>
        <taxon>Entelegynae</taxon>
        <taxon>Araneoidea</taxon>
        <taxon>Linyphiidae</taxon>
        <taxon>Erigoninae</taxon>
        <taxon>Oedothorax</taxon>
    </lineage>
</organism>
<evidence type="ECO:0000256" key="2">
    <source>
        <dbReference type="ARBA" id="ARBA00022448"/>
    </source>
</evidence>
<feature type="transmembrane region" description="Helical" evidence="7">
    <location>
        <begin position="432"/>
        <end position="455"/>
    </location>
</feature>
<feature type="domain" description="Major facilitator superfamily (MFS) profile" evidence="8">
    <location>
        <begin position="56"/>
        <end position="491"/>
    </location>
</feature>
<dbReference type="GO" id="GO:0015293">
    <property type="term" value="F:symporter activity"/>
    <property type="evidence" value="ECO:0007669"/>
    <property type="project" value="UniProtKB-KW"/>
</dbReference>
<dbReference type="Proteomes" id="UP000827092">
    <property type="component" value="Unassembled WGS sequence"/>
</dbReference>
<feature type="transmembrane region" description="Helical" evidence="7">
    <location>
        <begin position="373"/>
        <end position="392"/>
    </location>
</feature>
<dbReference type="SUPFAM" id="SSF103473">
    <property type="entry name" value="MFS general substrate transporter"/>
    <property type="match status" value="1"/>
</dbReference>
<evidence type="ECO:0000256" key="6">
    <source>
        <dbReference type="ARBA" id="ARBA00023136"/>
    </source>
</evidence>
<dbReference type="InterPro" id="IPR036259">
    <property type="entry name" value="MFS_trans_sf"/>
</dbReference>
<dbReference type="CDD" id="cd17318">
    <property type="entry name" value="MFS_SLC17"/>
    <property type="match status" value="1"/>
</dbReference>
<keyword evidence="5 7" id="KW-1133">Transmembrane helix</keyword>
<dbReference type="FunFam" id="1.20.1250.20:FF:000003">
    <property type="entry name" value="Solute carrier family 17 member 3"/>
    <property type="match status" value="1"/>
</dbReference>
<dbReference type="InterPro" id="IPR050382">
    <property type="entry name" value="MFS_Na/Anion_cotransporter"/>
</dbReference>
<keyword evidence="4" id="KW-0769">Symport</keyword>
<feature type="transmembrane region" description="Helical" evidence="7">
    <location>
        <begin position="467"/>
        <end position="486"/>
    </location>
</feature>
<keyword evidence="10" id="KW-1185">Reference proteome</keyword>
<dbReference type="GO" id="GO:0016020">
    <property type="term" value="C:membrane"/>
    <property type="evidence" value="ECO:0007669"/>
    <property type="project" value="UniProtKB-SubCell"/>
</dbReference>
<dbReference type="PROSITE" id="PS50850">
    <property type="entry name" value="MFS"/>
    <property type="match status" value="1"/>
</dbReference>
<feature type="transmembrane region" description="Helical" evidence="7">
    <location>
        <begin position="166"/>
        <end position="189"/>
    </location>
</feature>
<comment type="subcellular location">
    <subcellularLocation>
        <location evidence="1">Membrane</location>
        <topology evidence="1">Multi-pass membrane protein</topology>
    </subcellularLocation>
</comment>
<evidence type="ECO:0000313" key="9">
    <source>
        <dbReference type="EMBL" id="KAG8185457.1"/>
    </source>
</evidence>
<dbReference type="InterPro" id="IPR011701">
    <property type="entry name" value="MFS"/>
</dbReference>
<dbReference type="FunFam" id="1.20.1250.20:FF:000423">
    <property type="entry name" value="Putative inorganic phosphate cotransporter-like Protein"/>
    <property type="match status" value="1"/>
</dbReference>
<feature type="transmembrane region" description="Helical" evidence="7">
    <location>
        <begin position="340"/>
        <end position="361"/>
    </location>
</feature>
<keyword evidence="2" id="KW-0813">Transport</keyword>
<feature type="transmembrane region" description="Helical" evidence="7">
    <location>
        <begin position="140"/>
        <end position="160"/>
    </location>
</feature>
<evidence type="ECO:0000256" key="7">
    <source>
        <dbReference type="SAM" id="Phobius"/>
    </source>
</evidence>
<evidence type="ECO:0000259" key="8">
    <source>
        <dbReference type="PROSITE" id="PS50850"/>
    </source>
</evidence>
<dbReference type="Gene3D" id="1.20.1250.20">
    <property type="entry name" value="MFS general substrate transporter like domains"/>
    <property type="match status" value="2"/>
</dbReference>
<keyword evidence="3 7" id="KW-0812">Transmembrane</keyword>
<proteinExistence type="predicted"/>
<evidence type="ECO:0000256" key="4">
    <source>
        <dbReference type="ARBA" id="ARBA00022847"/>
    </source>
</evidence>
<evidence type="ECO:0000256" key="3">
    <source>
        <dbReference type="ARBA" id="ARBA00022692"/>
    </source>
</evidence>
<protein>
    <recommendedName>
        <fullName evidence="8">Major facilitator superfamily (MFS) profile domain-containing protein</fullName>
    </recommendedName>
</protein>
<accession>A0AAV6UMJ4</accession>
<feature type="transmembrane region" description="Helical" evidence="7">
    <location>
        <begin position="235"/>
        <end position="253"/>
    </location>
</feature>
<gene>
    <name evidence="9" type="ORF">JTE90_022388</name>
</gene>
<sequence>MDMLAQESEDSQYISAMTECKKESLESRKPNCYLPARWVLTFLLFWAMCLEYSHRVCLSVTIVAMINHTALDQASNNDSDLDSNDTCDVQQGVNATAPDEEGDYLWSPSIQGVVLGAYFYGYVCTQVIGGRMSEVVGGKWVIGLSILIGSLLTFITPIAADIGVVAIVIVRAIMGFVHGVCLPTAFAMFAQWAPPEERSTLIALCVIGDHVGTVVTMPLTGYLCEYGFAGGWPSVYYILGILGCVWFVFWVCLAHNRPTDHPRITSKEIDYIQKGHVQMTEDQKLPVPWKSVLTSMPVWSVAIVSFCGSWGHTTLLTKLPTYLKVVLHVPIQKNGLLNSLVYASSCITIFFSAYLSDYFISKKKVSTTNIRKGFEIIGMLGPAFCTTLIPLMRCDRVAAITLLTAAMACFGFIGGGHISIVADMAPHHAASLFGFVNGLGGLSGIFSPLAAGFLLDDAHASVEQWSLVFYLSAGLYMVGGIVFVIWGSAERQTWAKVIGSEKLIKNSSIQNENINSTSKFDIEKKYGSIT</sequence>
<dbReference type="InterPro" id="IPR020846">
    <property type="entry name" value="MFS_dom"/>
</dbReference>
<feature type="transmembrane region" description="Helical" evidence="7">
    <location>
        <begin position="201"/>
        <end position="223"/>
    </location>
</feature>
<evidence type="ECO:0000256" key="1">
    <source>
        <dbReference type="ARBA" id="ARBA00004141"/>
    </source>
</evidence>
<name>A0AAV6UMJ4_9ARAC</name>
<evidence type="ECO:0000256" key="5">
    <source>
        <dbReference type="ARBA" id="ARBA00022989"/>
    </source>
</evidence>
<comment type="caution">
    <text evidence="9">The sequence shown here is derived from an EMBL/GenBank/DDBJ whole genome shotgun (WGS) entry which is preliminary data.</text>
</comment>
<reference evidence="9 10" key="1">
    <citation type="journal article" date="2022" name="Nat. Ecol. Evol.">
        <title>A masculinizing supergene underlies an exaggerated male reproductive morph in a spider.</title>
        <authorList>
            <person name="Hendrickx F."/>
            <person name="De Corte Z."/>
            <person name="Sonet G."/>
            <person name="Van Belleghem S.M."/>
            <person name="Kostlbacher S."/>
            <person name="Vangestel C."/>
        </authorList>
    </citation>
    <scope>NUCLEOTIDE SEQUENCE [LARGE SCALE GENOMIC DNA]</scope>
    <source>
        <strain evidence="9">W744_W776</strain>
    </source>
</reference>
<dbReference type="GO" id="GO:0006820">
    <property type="term" value="P:monoatomic anion transport"/>
    <property type="evidence" value="ECO:0007669"/>
    <property type="project" value="TreeGrafter"/>
</dbReference>
<dbReference type="PANTHER" id="PTHR11662:SF399">
    <property type="entry name" value="FI19708P1-RELATED"/>
    <property type="match status" value="1"/>
</dbReference>